<dbReference type="PANTHER" id="PTHR11036:SF79">
    <property type="entry name" value="SEMAPHORIN 5C, ISOFORM A"/>
    <property type="match status" value="1"/>
</dbReference>
<proteinExistence type="predicted"/>
<dbReference type="Gene3D" id="2.130.10.10">
    <property type="entry name" value="YVTN repeat-like/Quinoprotein amine dehydrogenase"/>
    <property type="match status" value="1"/>
</dbReference>
<dbReference type="OrthoDB" id="9988752at2759"/>
<name>A0A087UM28_STEMI</name>
<evidence type="ECO:0000256" key="1">
    <source>
        <dbReference type="PROSITE-ProRule" id="PRU00352"/>
    </source>
</evidence>
<dbReference type="EMBL" id="KK120517">
    <property type="protein sequence ID" value="KFM78417.1"/>
    <property type="molecule type" value="Genomic_DNA"/>
</dbReference>
<dbReference type="InterPro" id="IPR027231">
    <property type="entry name" value="Semaphorin"/>
</dbReference>
<evidence type="ECO:0000313" key="3">
    <source>
        <dbReference type="EMBL" id="KFM78417.1"/>
    </source>
</evidence>
<dbReference type="GO" id="GO:0005886">
    <property type="term" value="C:plasma membrane"/>
    <property type="evidence" value="ECO:0007669"/>
    <property type="project" value="TreeGrafter"/>
</dbReference>
<dbReference type="PANTHER" id="PTHR11036">
    <property type="entry name" value="SEMAPHORIN"/>
    <property type="match status" value="1"/>
</dbReference>
<feature type="domain" description="Sema" evidence="2">
    <location>
        <begin position="37"/>
        <end position="247"/>
    </location>
</feature>
<dbReference type="OMA" id="WREINAL"/>
<dbReference type="SUPFAM" id="SSF101912">
    <property type="entry name" value="Sema domain"/>
    <property type="match status" value="1"/>
</dbReference>
<dbReference type="GO" id="GO:0071526">
    <property type="term" value="P:semaphorin-plexin signaling pathway"/>
    <property type="evidence" value="ECO:0007669"/>
    <property type="project" value="TreeGrafter"/>
</dbReference>
<comment type="caution">
    <text evidence="1">Lacks conserved residue(s) required for the propagation of feature annotation.</text>
</comment>
<keyword evidence="4" id="KW-1185">Reference proteome</keyword>
<evidence type="ECO:0000259" key="2">
    <source>
        <dbReference type="PROSITE" id="PS51004"/>
    </source>
</evidence>
<dbReference type="InterPro" id="IPR015943">
    <property type="entry name" value="WD40/YVTN_repeat-like_dom_sf"/>
</dbReference>
<protein>
    <submittedName>
        <fullName evidence="3">Semaphorin-5A</fullName>
    </submittedName>
</protein>
<feature type="non-terminal residue" evidence="3">
    <location>
        <position position="247"/>
    </location>
</feature>
<dbReference type="AlphaFoldDB" id="A0A087UM28"/>
<dbReference type="GO" id="GO:0030215">
    <property type="term" value="F:semaphorin receptor binding"/>
    <property type="evidence" value="ECO:0007669"/>
    <property type="project" value="InterPro"/>
</dbReference>
<dbReference type="Proteomes" id="UP000054359">
    <property type="component" value="Unassembled WGS sequence"/>
</dbReference>
<accession>A0A087UM28</accession>
<dbReference type="GO" id="GO:0030335">
    <property type="term" value="P:positive regulation of cell migration"/>
    <property type="evidence" value="ECO:0007669"/>
    <property type="project" value="TreeGrafter"/>
</dbReference>
<gene>
    <name evidence="3" type="ORF">X975_16915</name>
</gene>
<sequence>MIQSNMKLLCPATRNFSIICCSAWFFFMCLAPSFGDFKVFTRDDLRASIDIFSQRNVKSYGQLLFDIHRYQLIVGSRDYLFRLSLEGLKKLEEAHWPADEEKVQTCHLKGKSEEDCRNYIKVLLSSDGKLFSCGTNAFFPECSWREINALKSIKEWVDGTAKCPYSPYANNTALMTSQGDYYIASTIDFSGQDPVIYRIMGKQPFLRTVQFDPKWLSDANFVASYEIGNFTYFFFREAAVEYINCGK</sequence>
<dbReference type="InterPro" id="IPR001627">
    <property type="entry name" value="Semap_dom"/>
</dbReference>
<dbReference type="GO" id="GO:0045499">
    <property type="term" value="F:chemorepellent activity"/>
    <property type="evidence" value="ECO:0007669"/>
    <property type="project" value="TreeGrafter"/>
</dbReference>
<evidence type="ECO:0000313" key="4">
    <source>
        <dbReference type="Proteomes" id="UP000054359"/>
    </source>
</evidence>
<dbReference type="InterPro" id="IPR036352">
    <property type="entry name" value="Semap_dom_sf"/>
</dbReference>
<dbReference type="PROSITE" id="PS51004">
    <property type="entry name" value="SEMA"/>
    <property type="match status" value="1"/>
</dbReference>
<organism evidence="3 4">
    <name type="scientific">Stegodyphus mimosarum</name>
    <name type="common">African social velvet spider</name>
    <dbReference type="NCBI Taxonomy" id="407821"/>
    <lineage>
        <taxon>Eukaryota</taxon>
        <taxon>Metazoa</taxon>
        <taxon>Ecdysozoa</taxon>
        <taxon>Arthropoda</taxon>
        <taxon>Chelicerata</taxon>
        <taxon>Arachnida</taxon>
        <taxon>Araneae</taxon>
        <taxon>Araneomorphae</taxon>
        <taxon>Entelegynae</taxon>
        <taxon>Eresoidea</taxon>
        <taxon>Eresidae</taxon>
        <taxon>Stegodyphus</taxon>
    </lineage>
</organism>
<reference evidence="3 4" key="1">
    <citation type="submission" date="2013-11" db="EMBL/GenBank/DDBJ databases">
        <title>Genome sequencing of Stegodyphus mimosarum.</title>
        <authorList>
            <person name="Bechsgaard J."/>
        </authorList>
    </citation>
    <scope>NUCLEOTIDE SEQUENCE [LARGE SCALE GENOMIC DNA]</scope>
</reference>
<dbReference type="SMART" id="SM00630">
    <property type="entry name" value="Sema"/>
    <property type="match status" value="1"/>
</dbReference>
<dbReference type="STRING" id="407821.A0A087UM28"/>
<dbReference type="GO" id="GO:0007411">
    <property type="term" value="P:axon guidance"/>
    <property type="evidence" value="ECO:0007669"/>
    <property type="project" value="TreeGrafter"/>
</dbReference>